<evidence type="ECO:0000313" key="2">
    <source>
        <dbReference type="EMBL" id="MFD1745492.1"/>
    </source>
</evidence>
<dbReference type="InterPro" id="IPR000600">
    <property type="entry name" value="ROK"/>
</dbReference>
<sequence>MTDQFSTTVSDTAPRMKEGTYAIGIDLGGTKIIGGLADCGGHLLAELTEPTENGPDAPVLQQIVRLSERLASLAGIALKDVAGMVIGIPSAVSPDTGLASLSPNLCLPEDQPLQTLLEQALPFPVTVENDVNLSAFGEAQARPPKDRQSLVFASFGTGVGMGIVIEGKIVRGAFGRAGEIAYLPFGSDPHAGAEVNPDGLFEAVVGTAGIRQRFARGGETVADIFARAARGEQDALNAIEETARTASIGIASVLTLIDPQLIVIGGGIGSQAVFQDKLRAYTQRLLPFPIRMEPSRYSAKAGLMGATALAVDLLQRVR</sequence>
<dbReference type="InterPro" id="IPR043129">
    <property type="entry name" value="ATPase_NBD"/>
</dbReference>
<dbReference type="EMBL" id="JBHUEQ010000015">
    <property type="protein sequence ID" value="MFD1745492.1"/>
    <property type="molecule type" value="Genomic_DNA"/>
</dbReference>
<reference evidence="3" key="1">
    <citation type="journal article" date="2019" name="Int. J. Syst. Evol. Microbiol.">
        <title>The Global Catalogue of Microorganisms (GCM) 10K type strain sequencing project: providing services to taxonomists for standard genome sequencing and annotation.</title>
        <authorList>
            <consortium name="The Broad Institute Genomics Platform"/>
            <consortium name="The Broad Institute Genome Sequencing Center for Infectious Disease"/>
            <person name="Wu L."/>
            <person name="Ma J."/>
        </authorList>
    </citation>
    <scope>NUCLEOTIDE SEQUENCE [LARGE SCALE GENOMIC DNA]</scope>
    <source>
        <strain evidence="3">CG52</strain>
    </source>
</reference>
<comment type="caution">
    <text evidence="2">The sequence shown here is derived from an EMBL/GenBank/DDBJ whole genome shotgun (WGS) entry which is preliminary data.</text>
</comment>
<dbReference type="Gene3D" id="3.30.420.40">
    <property type="match status" value="2"/>
</dbReference>
<comment type="similarity">
    <text evidence="1">Belongs to the ROK (NagC/XylR) family.</text>
</comment>
<dbReference type="PANTHER" id="PTHR18964:SF149">
    <property type="entry name" value="BIFUNCTIONAL UDP-N-ACETYLGLUCOSAMINE 2-EPIMERASE_N-ACETYLMANNOSAMINE KINASE"/>
    <property type="match status" value="1"/>
</dbReference>
<protein>
    <submittedName>
        <fullName evidence="2">ROK family protein</fullName>
    </submittedName>
</protein>
<evidence type="ECO:0000313" key="3">
    <source>
        <dbReference type="Proteomes" id="UP001597322"/>
    </source>
</evidence>
<organism evidence="2 3">
    <name type="scientific">Rhizobium helianthi</name>
    <dbReference type="NCBI Taxonomy" id="1132695"/>
    <lineage>
        <taxon>Bacteria</taxon>
        <taxon>Pseudomonadati</taxon>
        <taxon>Pseudomonadota</taxon>
        <taxon>Alphaproteobacteria</taxon>
        <taxon>Hyphomicrobiales</taxon>
        <taxon>Rhizobiaceae</taxon>
        <taxon>Rhizobium/Agrobacterium group</taxon>
        <taxon>Rhizobium</taxon>
    </lineage>
</organism>
<name>A0ABW4M210_9HYPH</name>
<dbReference type="SUPFAM" id="SSF53067">
    <property type="entry name" value="Actin-like ATPase domain"/>
    <property type="match status" value="1"/>
</dbReference>
<gene>
    <name evidence="2" type="ORF">ACFSE1_08480</name>
</gene>
<proteinExistence type="inferred from homology"/>
<accession>A0ABW4M210</accession>
<evidence type="ECO:0000256" key="1">
    <source>
        <dbReference type="ARBA" id="ARBA00006479"/>
    </source>
</evidence>
<keyword evidence="3" id="KW-1185">Reference proteome</keyword>
<dbReference type="RefSeq" id="WP_377399251.1">
    <property type="nucleotide sequence ID" value="NZ_JBHUEQ010000015.1"/>
</dbReference>
<dbReference type="Proteomes" id="UP001597322">
    <property type="component" value="Unassembled WGS sequence"/>
</dbReference>
<dbReference type="PANTHER" id="PTHR18964">
    <property type="entry name" value="ROK (REPRESSOR, ORF, KINASE) FAMILY"/>
    <property type="match status" value="1"/>
</dbReference>
<dbReference type="Pfam" id="PF00480">
    <property type="entry name" value="ROK"/>
    <property type="match status" value="1"/>
</dbReference>